<evidence type="ECO:0000313" key="2">
    <source>
        <dbReference type="EMBL" id="TDX59012.1"/>
    </source>
</evidence>
<gene>
    <name evidence="2" type="ORF">C7959_102150</name>
</gene>
<keyword evidence="1" id="KW-0175">Coiled coil</keyword>
<dbReference type="EMBL" id="SOEG01000002">
    <property type="protein sequence ID" value="TDX59012.1"/>
    <property type="molecule type" value="Genomic_DNA"/>
</dbReference>
<protein>
    <submittedName>
        <fullName evidence="2">Uncharacterized protein</fullName>
    </submittedName>
</protein>
<reference evidence="2 3" key="1">
    <citation type="submission" date="2019-03" db="EMBL/GenBank/DDBJ databases">
        <title>Subsurface microbial communities from deep shales in Ohio and West Virginia, USA.</title>
        <authorList>
            <person name="Wrighton K."/>
        </authorList>
    </citation>
    <scope>NUCLEOTIDE SEQUENCE [LARGE SCALE GENOMIC DNA]</scope>
    <source>
        <strain evidence="2 3">MSL 6dP</strain>
    </source>
</reference>
<evidence type="ECO:0000256" key="1">
    <source>
        <dbReference type="SAM" id="Coils"/>
    </source>
</evidence>
<feature type="coiled-coil region" evidence="1">
    <location>
        <begin position="174"/>
        <end position="208"/>
    </location>
</feature>
<comment type="caution">
    <text evidence="2">The sequence shown here is derived from an EMBL/GenBank/DDBJ whole genome shotgun (WGS) entry which is preliminary data.</text>
</comment>
<sequence length="503" mass="59227">MELNLIKMKGMIKMNNNINEIINKIKNFKDSEGYNNLLADIENLTVSEDEKQYLKAEARKYANKNELFDVTNSEQNYEGISNLNSIDIKKLERAIDNISSRDEYKLYLESLKLYLNNGSLSKFDYDKLLKKANEFIGKNKAGIEDDFLERSKDNVLLPDAEYFYSTVMIPRKIYEYYSEALDTYNNKIAEYNQEVEEYNKNHKNKKKKKDFKLESKKLITFLIVLFVFQKEGKIEEVKLKDMADVMGYKDTRIFAEASQVFEEIGFIKVDRNVKPRVYYINDLFMENKKIVNNKGFITIPFEFISKNIKDLKLKELRLCLFLFSLNAHTPRNHGVKITLKKLKKVTKSESYEEVIRIIKDLEDILFDSYSVEPQGTKRIGQTEIKLLLTKGKQKVEFDFNKNKLGYISDRELAEKIDIAHNMEKHHYYNDIRYIFKNINITMSSDNFLRALSVINSYNKAGDYFLKIVKDNSVKDEFYSNYSTVGYFKFMFELASEKAIFPIS</sequence>
<dbReference type="AlphaFoldDB" id="A0A4R8HG60"/>
<keyword evidence="3" id="KW-1185">Reference proteome</keyword>
<name>A0A4R8HG60_9FIRM</name>
<dbReference type="Proteomes" id="UP000295832">
    <property type="component" value="Unassembled WGS sequence"/>
</dbReference>
<organism evidence="2 3">
    <name type="scientific">Orenia marismortui</name>
    <dbReference type="NCBI Taxonomy" id="46469"/>
    <lineage>
        <taxon>Bacteria</taxon>
        <taxon>Bacillati</taxon>
        <taxon>Bacillota</taxon>
        <taxon>Clostridia</taxon>
        <taxon>Halanaerobiales</taxon>
        <taxon>Halobacteroidaceae</taxon>
        <taxon>Orenia</taxon>
    </lineage>
</organism>
<proteinExistence type="predicted"/>
<accession>A0A4R8HG60</accession>
<evidence type="ECO:0000313" key="3">
    <source>
        <dbReference type="Proteomes" id="UP000295832"/>
    </source>
</evidence>